<organism evidence="1 2">
    <name type="scientific">Plectosphaerella plurivora</name>
    <dbReference type="NCBI Taxonomy" id="936078"/>
    <lineage>
        <taxon>Eukaryota</taxon>
        <taxon>Fungi</taxon>
        <taxon>Dikarya</taxon>
        <taxon>Ascomycota</taxon>
        <taxon>Pezizomycotina</taxon>
        <taxon>Sordariomycetes</taxon>
        <taxon>Hypocreomycetidae</taxon>
        <taxon>Glomerellales</taxon>
        <taxon>Plectosphaerellaceae</taxon>
        <taxon>Plectosphaerella</taxon>
    </lineage>
</organism>
<protein>
    <submittedName>
        <fullName evidence="1">Uncharacterized protein</fullName>
    </submittedName>
</protein>
<dbReference type="EMBL" id="JAGSXJ010000009">
    <property type="protein sequence ID" value="KAH6688307.1"/>
    <property type="molecule type" value="Genomic_DNA"/>
</dbReference>
<reference evidence="1" key="1">
    <citation type="journal article" date="2021" name="Nat. Commun.">
        <title>Genetic determinants of endophytism in the Arabidopsis root mycobiome.</title>
        <authorList>
            <person name="Mesny F."/>
            <person name="Miyauchi S."/>
            <person name="Thiergart T."/>
            <person name="Pickel B."/>
            <person name="Atanasova L."/>
            <person name="Karlsson M."/>
            <person name="Huettel B."/>
            <person name="Barry K.W."/>
            <person name="Haridas S."/>
            <person name="Chen C."/>
            <person name="Bauer D."/>
            <person name="Andreopoulos W."/>
            <person name="Pangilinan J."/>
            <person name="LaButti K."/>
            <person name="Riley R."/>
            <person name="Lipzen A."/>
            <person name="Clum A."/>
            <person name="Drula E."/>
            <person name="Henrissat B."/>
            <person name="Kohler A."/>
            <person name="Grigoriev I.V."/>
            <person name="Martin F.M."/>
            <person name="Hacquard S."/>
        </authorList>
    </citation>
    <scope>NUCLEOTIDE SEQUENCE</scope>
    <source>
        <strain evidence="1">MPI-SDFR-AT-0117</strain>
    </source>
</reference>
<gene>
    <name evidence="1" type="ORF">F5X68DRAFT_79023</name>
</gene>
<evidence type="ECO:0000313" key="1">
    <source>
        <dbReference type="EMBL" id="KAH6688307.1"/>
    </source>
</evidence>
<sequence length="136" mass="16171">MSNQEIIHGYRHLYRGLLRAVQFSNRTRFIARDHIRRAFRNQKDTFDADAVKRTRWFLEAAAKERGIEHKILKNLLRMIPQRRLRGPTWKSQVHMTKTSDELKLADKVANDLKAKTFTHYDMTIAMLNRSMGMCLR</sequence>
<dbReference type="AlphaFoldDB" id="A0A9P8VE63"/>
<evidence type="ECO:0000313" key="2">
    <source>
        <dbReference type="Proteomes" id="UP000770015"/>
    </source>
</evidence>
<dbReference type="Proteomes" id="UP000770015">
    <property type="component" value="Unassembled WGS sequence"/>
</dbReference>
<proteinExistence type="predicted"/>
<name>A0A9P8VE63_9PEZI</name>
<dbReference type="OrthoDB" id="4392610at2759"/>
<keyword evidence="2" id="KW-1185">Reference proteome</keyword>
<accession>A0A9P8VE63</accession>
<comment type="caution">
    <text evidence="1">The sequence shown here is derived from an EMBL/GenBank/DDBJ whole genome shotgun (WGS) entry which is preliminary data.</text>
</comment>